<dbReference type="AlphaFoldDB" id="A0A2P6MJM1"/>
<evidence type="ECO:0000256" key="6">
    <source>
        <dbReference type="SAM" id="Phobius"/>
    </source>
</evidence>
<name>A0A2P6MJM1_ALKUR</name>
<dbReference type="InterPro" id="IPR010432">
    <property type="entry name" value="RDD"/>
</dbReference>
<feature type="transmembrane region" description="Helical" evidence="6">
    <location>
        <begin position="101"/>
        <end position="123"/>
    </location>
</feature>
<protein>
    <submittedName>
        <fullName evidence="8">RDD family protein</fullName>
    </submittedName>
</protein>
<dbReference type="InterPro" id="IPR051791">
    <property type="entry name" value="Pra-immunoreactive"/>
</dbReference>
<dbReference type="PANTHER" id="PTHR36115">
    <property type="entry name" value="PROLINE-RICH ANTIGEN HOMOLOG-RELATED"/>
    <property type="match status" value="1"/>
</dbReference>
<keyword evidence="4 6" id="KW-1133">Transmembrane helix</keyword>
<evidence type="ECO:0000256" key="3">
    <source>
        <dbReference type="ARBA" id="ARBA00022692"/>
    </source>
</evidence>
<feature type="transmembrane region" description="Helical" evidence="6">
    <location>
        <begin position="12"/>
        <end position="33"/>
    </location>
</feature>
<dbReference type="GO" id="GO:0005886">
    <property type="term" value="C:plasma membrane"/>
    <property type="evidence" value="ECO:0007669"/>
    <property type="project" value="UniProtKB-SubCell"/>
</dbReference>
<dbReference type="EMBL" id="PVNS01000003">
    <property type="protein sequence ID" value="PRO66480.1"/>
    <property type="molecule type" value="Genomic_DNA"/>
</dbReference>
<evidence type="ECO:0000259" key="7">
    <source>
        <dbReference type="Pfam" id="PF06271"/>
    </source>
</evidence>
<reference evidence="8 9" key="1">
    <citation type="submission" date="2018-03" db="EMBL/GenBank/DDBJ databases">
        <title>Bacillus urumqiensis sp. nov., a moderately haloalkaliphilic bacterium isolated from a salt lake.</title>
        <authorList>
            <person name="Zhao B."/>
            <person name="Liao Z."/>
        </authorList>
    </citation>
    <scope>NUCLEOTIDE SEQUENCE [LARGE SCALE GENOMIC DNA]</scope>
    <source>
        <strain evidence="8 9">BZ-SZ-XJ18</strain>
    </source>
</reference>
<keyword evidence="2" id="KW-1003">Cell membrane</keyword>
<keyword evidence="9" id="KW-1185">Reference proteome</keyword>
<gene>
    <name evidence="8" type="ORF">C6I21_03830</name>
</gene>
<keyword evidence="3 6" id="KW-0812">Transmembrane</keyword>
<feature type="transmembrane region" description="Helical" evidence="6">
    <location>
        <begin position="53"/>
        <end position="70"/>
    </location>
</feature>
<sequence length="146" mass="15674">MEQAPRLDVRLSAALIDGFFLIGVNLVIGLFLVLDRGGPLPSIPLPGGTTIHFAPPVVELLLLLALPLLWKGKTVGKRACGLRITPVHGSRLHAGHMLLRTLGGVLLYTLTLGAGLLVSFYLASTRPDRRMLHDLLGGTRVAVEEM</sequence>
<evidence type="ECO:0000313" key="9">
    <source>
        <dbReference type="Proteomes" id="UP000243650"/>
    </source>
</evidence>
<dbReference type="Proteomes" id="UP000243650">
    <property type="component" value="Unassembled WGS sequence"/>
</dbReference>
<comment type="caution">
    <text evidence="8">The sequence shown here is derived from an EMBL/GenBank/DDBJ whole genome shotgun (WGS) entry which is preliminary data.</text>
</comment>
<comment type="subcellular location">
    <subcellularLocation>
        <location evidence="1">Cell membrane</location>
        <topology evidence="1">Multi-pass membrane protein</topology>
    </subcellularLocation>
</comment>
<proteinExistence type="predicted"/>
<organism evidence="8 9">
    <name type="scientific">Alkalicoccus urumqiensis</name>
    <name type="common">Bacillus urumqiensis</name>
    <dbReference type="NCBI Taxonomy" id="1548213"/>
    <lineage>
        <taxon>Bacteria</taxon>
        <taxon>Bacillati</taxon>
        <taxon>Bacillota</taxon>
        <taxon>Bacilli</taxon>
        <taxon>Bacillales</taxon>
        <taxon>Bacillaceae</taxon>
        <taxon>Alkalicoccus</taxon>
    </lineage>
</organism>
<dbReference type="PANTHER" id="PTHR36115:SF9">
    <property type="entry name" value="LMO1584 PROTEIN"/>
    <property type="match status" value="1"/>
</dbReference>
<dbReference type="RefSeq" id="WP_105958118.1">
    <property type="nucleotide sequence ID" value="NZ_PVNS01000003.1"/>
</dbReference>
<evidence type="ECO:0000256" key="5">
    <source>
        <dbReference type="ARBA" id="ARBA00023136"/>
    </source>
</evidence>
<evidence type="ECO:0000256" key="2">
    <source>
        <dbReference type="ARBA" id="ARBA00022475"/>
    </source>
</evidence>
<evidence type="ECO:0000313" key="8">
    <source>
        <dbReference type="EMBL" id="PRO66480.1"/>
    </source>
</evidence>
<evidence type="ECO:0000256" key="4">
    <source>
        <dbReference type="ARBA" id="ARBA00022989"/>
    </source>
</evidence>
<keyword evidence="5 6" id="KW-0472">Membrane</keyword>
<evidence type="ECO:0000256" key="1">
    <source>
        <dbReference type="ARBA" id="ARBA00004651"/>
    </source>
</evidence>
<accession>A0A2P6MJM1</accession>
<feature type="domain" description="RDD" evidence="7">
    <location>
        <begin position="6"/>
        <end position="137"/>
    </location>
</feature>
<dbReference type="Pfam" id="PF06271">
    <property type="entry name" value="RDD"/>
    <property type="match status" value="1"/>
</dbReference>
<dbReference type="OrthoDB" id="1787043at2"/>